<comment type="caution">
    <text evidence="1">The sequence shown here is derived from an EMBL/GenBank/DDBJ whole genome shotgun (WGS) entry which is preliminary data.</text>
</comment>
<keyword evidence="2" id="KW-1185">Reference proteome</keyword>
<evidence type="ECO:0000313" key="1">
    <source>
        <dbReference type="EMBL" id="KAJ9090632.1"/>
    </source>
</evidence>
<evidence type="ECO:0000313" key="2">
    <source>
        <dbReference type="Proteomes" id="UP001165960"/>
    </source>
</evidence>
<gene>
    <name evidence="1" type="ORF">DSO57_1000482</name>
</gene>
<accession>A0ACC2UW85</accession>
<dbReference type="Proteomes" id="UP001165960">
    <property type="component" value="Unassembled WGS sequence"/>
</dbReference>
<organism evidence="1 2">
    <name type="scientific">Entomophthora muscae</name>
    <dbReference type="NCBI Taxonomy" id="34485"/>
    <lineage>
        <taxon>Eukaryota</taxon>
        <taxon>Fungi</taxon>
        <taxon>Fungi incertae sedis</taxon>
        <taxon>Zoopagomycota</taxon>
        <taxon>Entomophthoromycotina</taxon>
        <taxon>Entomophthoromycetes</taxon>
        <taxon>Entomophthorales</taxon>
        <taxon>Entomophthoraceae</taxon>
        <taxon>Entomophthora</taxon>
    </lineage>
</organism>
<dbReference type="EMBL" id="QTSX02000001">
    <property type="protein sequence ID" value="KAJ9090632.1"/>
    <property type="molecule type" value="Genomic_DNA"/>
</dbReference>
<proteinExistence type="predicted"/>
<reference evidence="1" key="1">
    <citation type="submission" date="2022-04" db="EMBL/GenBank/DDBJ databases">
        <title>Genome of the entomopathogenic fungus Entomophthora muscae.</title>
        <authorList>
            <person name="Elya C."/>
            <person name="Lovett B.R."/>
            <person name="Lee E."/>
            <person name="Macias A.M."/>
            <person name="Hajek A.E."/>
            <person name="De Bivort B.L."/>
            <person name="Kasson M.T."/>
            <person name="De Fine Licht H.H."/>
            <person name="Stajich J.E."/>
        </authorList>
    </citation>
    <scope>NUCLEOTIDE SEQUENCE</scope>
    <source>
        <strain evidence="1">Berkeley</strain>
    </source>
</reference>
<sequence length="103" mass="11299">MKRKKSQFLPKKVKSNSHGTLAGAEAHFTKPDALIEPLSTSYFIPSSSQNASPFEVTCSKLSLKSPHQDKEKEEKVLPRKAIGNNHVTLPETETASNNPSNIP</sequence>
<protein>
    <submittedName>
        <fullName evidence="1">Uncharacterized protein</fullName>
    </submittedName>
</protein>
<name>A0ACC2UW85_9FUNG</name>